<dbReference type="PRINTS" id="PR00032">
    <property type="entry name" value="HTHARAC"/>
</dbReference>
<dbReference type="InterPro" id="IPR020449">
    <property type="entry name" value="Tscrpt_reg_AraC-type_HTH"/>
</dbReference>
<dbReference type="GO" id="GO:0043565">
    <property type="term" value="F:sequence-specific DNA binding"/>
    <property type="evidence" value="ECO:0007669"/>
    <property type="project" value="InterPro"/>
</dbReference>
<dbReference type="STRING" id="1792290.MSP8886_02255"/>
<dbReference type="Gene3D" id="1.10.10.60">
    <property type="entry name" value="Homeodomain-like"/>
    <property type="match status" value="2"/>
</dbReference>
<dbReference type="GO" id="GO:0003700">
    <property type="term" value="F:DNA-binding transcription factor activity"/>
    <property type="evidence" value="ECO:0007669"/>
    <property type="project" value="InterPro"/>
</dbReference>
<evidence type="ECO:0000313" key="7">
    <source>
        <dbReference type="Proteomes" id="UP000092544"/>
    </source>
</evidence>
<keyword evidence="2" id="KW-0238">DNA-binding</keyword>
<dbReference type="RefSeq" id="WP_067016414.1">
    <property type="nucleotide sequence ID" value="NZ_FLOB01000004.1"/>
</dbReference>
<name>A0A1A8TEW0_9GAMM</name>
<dbReference type="PROSITE" id="PS00041">
    <property type="entry name" value="HTH_ARAC_FAMILY_1"/>
    <property type="match status" value="1"/>
</dbReference>
<dbReference type="PANTHER" id="PTHR46796">
    <property type="entry name" value="HTH-TYPE TRANSCRIPTIONAL ACTIVATOR RHAS-RELATED"/>
    <property type="match status" value="1"/>
</dbReference>
<dbReference type="EMBL" id="FLOB01000004">
    <property type="protein sequence ID" value="SBS31837.1"/>
    <property type="molecule type" value="Genomic_DNA"/>
</dbReference>
<keyword evidence="3" id="KW-0010">Activator</keyword>
<dbReference type="Proteomes" id="UP000092544">
    <property type="component" value="Unassembled WGS sequence"/>
</dbReference>
<dbReference type="InterPro" id="IPR050204">
    <property type="entry name" value="AraC_XylS_family_regulators"/>
</dbReference>
<evidence type="ECO:0000259" key="5">
    <source>
        <dbReference type="PROSITE" id="PS01124"/>
    </source>
</evidence>
<evidence type="ECO:0000256" key="4">
    <source>
        <dbReference type="ARBA" id="ARBA00023163"/>
    </source>
</evidence>
<dbReference type="SUPFAM" id="SSF46689">
    <property type="entry name" value="Homeodomain-like"/>
    <property type="match status" value="2"/>
</dbReference>
<feature type="domain" description="HTH araC/xylS-type" evidence="5">
    <location>
        <begin position="179"/>
        <end position="277"/>
    </location>
</feature>
<dbReference type="SMART" id="SM00342">
    <property type="entry name" value="HTH_ARAC"/>
    <property type="match status" value="1"/>
</dbReference>
<dbReference type="PROSITE" id="PS01124">
    <property type="entry name" value="HTH_ARAC_FAMILY_2"/>
    <property type="match status" value="1"/>
</dbReference>
<gene>
    <name evidence="6" type="primary">tetD</name>
    <name evidence="6" type="ORF">MSP8886_02255</name>
</gene>
<sequence>MTSKSSIRYQHIEDFQGLVISEASLSLLDFQPHFHLDFHIGLITNGVFRQTHKGQSMDFSQQHICFMPPGEVHDGRGVGNELHQLTTFRVPPTLLKTALLDRHPDSLTPSIESFAPAVIHHRTLAQAFSKLSHELKPDSQASQLYKDSLWTNVLAELFTLLDKTPKQESHWGLSDQQLGQLRDYCDSHLEQKITLDELAHLTGLTRFQFIRHFQKRTGLAPHAWLLRLRLERACTQLKDTKNSLTDIAANVGFYDQSHFHRAFKKAYQIAPSRYRYGA</sequence>
<protein>
    <submittedName>
        <fullName evidence="6">Transposon Tn10 TetD protein</fullName>
    </submittedName>
</protein>
<evidence type="ECO:0000256" key="3">
    <source>
        <dbReference type="ARBA" id="ARBA00023159"/>
    </source>
</evidence>
<dbReference type="InterPro" id="IPR009057">
    <property type="entry name" value="Homeodomain-like_sf"/>
</dbReference>
<dbReference type="Pfam" id="PF12833">
    <property type="entry name" value="HTH_18"/>
    <property type="match status" value="1"/>
</dbReference>
<organism evidence="6 7">
    <name type="scientific">Marinomonas spartinae</name>
    <dbReference type="NCBI Taxonomy" id="1792290"/>
    <lineage>
        <taxon>Bacteria</taxon>
        <taxon>Pseudomonadati</taxon>
        <taxon>Pseudomonadota</taxon>
        <taxon>Gammaproteobacteria</taxon>
        <taxon>Oceanospirillales</taxon>
        <taxon>Oceanospirillaceae</taxon>
        <taxon>Marinomonas</taxon>
    </lineage>
</organism>
<dbReference type="AlphaFoldDB" id="A0A1A8TEW0"/>
<evidence type="ECO:0000313" key="6">
    <source>
        <dbReference type="EMBL" id="SBS31837.1"/>
    </source>
</evidence>
<dbReference type="Pfam" id="PF02311">
    <property type="entry name" value="AraC_binding"/>
    <property type="match status" value="1"/>
</dbReference>
<reference evidence="6 7" key="1">
    <citation type="submission" date="2016-06" db="EMBL/GenBank/DDBJ databases">
        <authorList>
            <person name="Kjaerup R.B."/>
            <person name="Dalgaard T.S."/>
            <person name="Juul-Madsen H.R."/>
        </authorList>
    </citation>
    <scope>NUCLEOTIDE SEQUENCE [LARGE SCALE GENOMIC DNA]</scope>
    <source>
        <strain evidence="6 7">CECT 8886</strain>
    </source>
</reference>
<evidence type="ECO:0000256" key="2">
    <source>
        <dbReference type="ARBA" id="ARBA00023125"/>
    </source>
</evidence>
<dbReference type="PANTHER" id="PTHR46796:SF11">
    <property type="entry name" value="TRANSCRIPTIONAL REGULATOR-RELATED"/>
    <property type="match status" value="1"/>
</dbReference>
<dbReference type="InterPro" id="IPR018060">
    <property type="entry name" value="HTH_AraC"/>
</dbReference>
<proteinExistence type="predicted"/>
<keyword evidence="4" id="KW-0804">Transcription</keyword>
<accession>A0A1A8TEW0</accession>
<evidence type="ECO:0000256" key="1">
    <source>
        <dbReference type="ARBA" id="ARBA00023015"/>
    </source>
</evidence>
<dbReference type="SUPFAM" id="SSF51215">
    <property type="entry name" value="Regulatory protein AraC"/>
    <property type="match status" value="1"/>
</dbReference>
<dbReference type="InterPro" id="IPR037923">
    <property type="entry name" value="HTH-like"/>
</dbReference>
<dbReference type="InterPro" id="IPR003313">
    <property type="entry name" value="AraC-bd"/>
</dbReference>
<keyword evidence="7" id="KW-1185">Reference proteome</keyword>
<keyword evidence="1" id="KW-0805">Transcription regulation</keyword>
<dbReference type="InterPro" id="IPR018062">
    <property type="entry name" value="HTH_AraC-typ_CS"/>
</dbReference>